<gene>
    <name evidence="4" type="ORF">DU484_05715</name>
    <name evidence="3" type="ORF">DU500_06185</name>
</gene>
<dbReference type="InterPro" id="IPR055927">
    <property type="entry name" value="DUF7504"/>
</dbReference>
<evidence type="ECO:0000313" key="3">
    <source>
        <dbReference type="EMBL" id="AXG06064.1"/>
    </source>
</evidence>
<evidence type="ECO:0000313" key="4">
    <source>
        <dbReference type="EMBL" id="AXG09409.1"/>
    </source>
</evidence>
<evidence type="ECO:0000256" key="1">
    <source>
        <dbReference type="SAM" id="MobiDB-lite"/>
    </source>
</evidence>
<organism evidence="3 6">
    <name type="scientific">Haloplanus rubicundus</name>
    <dbReference type="NCBI Taxonomy" id="1547898"/>
    <lineage>
        <taxon>Archaea</taxon>
        <taxon>Methanobacteriati</taxon>
        <taxon>Methanobacteriota</taxon>
        <taxon>Stenosarchaea group</taxon>
        <taxon>Halobacteria</taxon>
        <taxon>Halobacteriales</taxon>
        <taxon>Haloferacaceae</taxon>
        <taxon>Haloplanus</taxon>
    </lineage>
</organism>
<evidence type="ECO:0000313" key="6">
    <source>
        <dbReference type="Proteomes" id="UP000253273"/>
    </source>
</evidence>
<dbReference type="RefSeq" id="WP_114585210.1">
    <property type="nucleotide sequence ID" value="NZ_CP031148.1"/>
</dbReference>
<dbReference type="Pfam" id="PF24035">
    <property type="entry name" value="DUF7344"/>
    <property type="match status" value="1"/>
</dbReference>
<feature type="region of interest" description="Disordered" evidence="1">
    <location>
        <begin position="82"/>
        <end position="101"/>
    </location>
</feature>
<reference evidence="3 6" key="2">
    <citation type="submission" date="2018-07" db="EMBL/GenBank/DDBJ databases">
        <title>Genome sequences of Haloplanus sp. CBA1113.</title>
        <authorList>
            <person name="Kim Y.B."/>
            <person name="Roh S.W."/>
        </authorList>
    </citation>
    <scope>NUCLEOTIDE SEQUENCE [LARGE SCALE GENOMIC DNA]</scope>
    <source>
        <strain evidence="3 6">CBA1113</strain>
    </source>
</reference>
<dbReference type="InterPro" id="IPR055768">
    <property type="entry name" value="DUF7344"/>
</dbReference>
<accession>A0A345EB37</accession>
<dbReference type="KEGG" id="haq:DU484_05715"/>
<dbReference type="AlphaFoldDB" id="A0A345E1J2"/>
<name>A0A345E1J2_9EURY</name>
<evidence type="ECO:0000259" key="2">
    <source>
        <dbReference type="Pfam" id="PF24035"/>
    </source>
</evidence>
<dbReference type="Proteomes" id="UP000252985">
    <property type="component" value="Chromosome"/>
</dbReference>
<evidence type="ECO:0000313" key="5">
    <source>
        <dbReference type="Proteomes" id="UP000252985"/>
    </source>
</evidence>
<feature type="region of interest" description="Disordered" evidence="1">
    <location>
        <begin position="1"/>
        <end position="27"/>
    </location>
</feature>
<reference evidence="4 5" key="1">
    <citation type="submission" date="2018-07" db="EMBL/GenBank/DDBJ databases">
        <title>Genome sequences of Haloplanus sp. CBA1112.</title>
        <authorList>
            <person name="Kim Y.B."/>
            <person name="Roh S.W."/>
        </authorList>
    </citation>
    <scope>NUCLEOTIDE SEQUENCE [LARGE SCALE GENOMIC DNA]</scope>
    <source>
        <strain evidence="4 5">CBA1112</strain>
    </source>
</reference>
<dbReference type="Pfam" id="PF24336">
    <property type="entry name" value="DUF7504"/>
    <property type="match status" value="1"/>
</dbReference>
<dbReference type="GeneID" id="37286455"/>
<sequence>MGGVNGGEADACGGDGRPTATLLLDDDPSSDAALDVAPESTNVLVVSASRSMREVVEEWRRRAGTLPAALGVITYAEFDRSASAAPSGTPSRKPLSGGDITVTSMSDPADLRRLGTAVTLYLDDWVDTDRETLVYVDALDPFVDANGVESTFQFLHLLVQSVDQSAADVVVRLDPSTTDERTINTYRPLFGRVVDATTTRTLDDDELHALLANGRRRFVLRSLLDQPTLELDRLATRLARWENDIDEPTDTQHTRAYTALASVHLPRLTEAGIVTFDRSAERVRLADGNWSADRLRRYLTAPLDDDG</sequence>
<accession>A0A345E1J2</accession>
<dbReference type="EMBL" id="CP031148">
    <property type="protein sequence ID" value="AXG09409.1"/>
    <property type="molecule type" value="Genomic_DNA"/>
</dbReference>
<dbReference type="EMBL" id="CP031150">
    <property type="protein sequence ID" value="AXG06064.1"/>
    <property type="molecule type" value="Genomic_DNA"/>
</dbReference>
<dbReference type="OrthoDB" id="109251at2157"/>
<proteinExistence type="predicted"/>
<dbReference type="Proteomes" id="UP000253273">
    <property type="component" value="Chromosome"/>
</dbReference>
<protein>
    <recommendedName>
        <fullName evidence="2">DUF7344 domain-containing protein</fullName>
    </recommendedName>
</protein>
<feature type="domain" description="DUF7344" evidence="2">
    <location>
        <begin position="209"/>
        <end position="284"/>
    </location>
</feature>
<dbReference type="KEGG" id="haj:DU500_06185"/>
<keyword evidence="6" id="KW-1185">Reference proteome</keyword>